<dbReference type="Gene3D" id="3.40.190.10">
    <property type="entry name" value="Periplasmic binding protein-like II"/>
    <property type="match status" value="1"/>
</dbReference>
<dbReference type="CDD" id="cd13585">
    <property type="entry name" value="PBP2_TMBP_like"/>
    <property type="match status" value="1"/>
</dbReference>
<protein>
    <recommendedName>
        <fullName evidence="3">Sugar ABC transporter substrate-binding protein</fullName>
    </recommendedName>
</protein>
<dbReference type="Pfam" id="PF01547">
    <property type="entry name" value="SBP_bac_1"/>
    <property type="match status" value="1"/>
</dbReference>
<proteinExistence type="predicted"/>
<dbReference type="OrthoDB" id="9768630at2"/>
<dbReference type="RefSeq" id="WP_112426282.1">
    <property type="nucleotide sequence ID" value="NZ_MCIF01000002.1"/>
</dbReference>
<dbReference type="PANTHER" id="PTHR43649">
    <property type="entry name" value="ARABINOSE-BINDING PROTEIN-RELATED"/>
    <property type="match status" value="1"/>
</dbReference>
<dbReference type="AlphaFoldDB" id="A0A328VC75"/>
<evidence type="ECO:0000313" key="2">
    <source>
        <dbReference type="Proteomes" id="UP000248706"/>
    </source>
</evidence>
<accession>A0A328VC75</accession>
<dbReference type="InterPro" id="IPR050490">
    <property type="entry name" value="Bact_solute-bd_prot1"/>
</dbReference>
<dbReference type="InterPro" id="IPR006059">
    <property type="entry name" value="SBP"/>
</dbReference>
<dbReference type="EMBL" id="MCIF01000002">
    <property type="protein sequence ID" value="RAQ94409.1"/>
    <property type="molecule type" value="Genomic_DNA"/>
</dbReference>
<sequence>MNRGLLFCRARGMAKAGLLLLLALSISSYLVACGGTPASSGPVTLTFWSWVPNLQQAIDLFEKSHPNIKIKWQNVGSGGTEYTKLTTALKAGSGAPDVVQIEYAYLPQYILSGKLVDLSQYGANDVKDQFVAWTWAQVSSGGKVYAIPQDTGPMGLLYREDIFKKYNLPVPTTWDQYAQEAIQLHQANPKIFITDFSASDGPWFFSLLWQAGSQPFVVNGTTIKIHLDDAAALKVANYWGNLVKSGAVSTAADWNNDWYAALQNGTLATWITAAWAPSDLEGFAPKSAGLWRVAPLPQWSAGEQASANWGGSTDAVTTQCQHPAEAAEFVKWLNTNPESVKILTQKLYLFPSQKSALQDPSFDTANSFYGGQQVNRIFVESAQQVNTSFQWSPFQDYVFSQLQNQLAEAVNGKISFEQAMHNTQNAVVTYARSQGFTVIS</sequence>
<evidence type="ECO:0000313" key="1">
    <source>
        <dbReference type="EMBL" id="RAQ94409.1"/>
    </source>
</evidence>
<reference evidence="1 2" key="1">
    <citation type="submission" date="2016-08" db="EMBL/GenBank/DDBJ databases">
        <title>Analysis of Carbohydrate Active Enzymes in Thermogemmatispora T81 Reveals Carbohydrate Degradation Ability.</title>
        <authorList>
            <person name="Tomazini A."/>
            <person name="Lal S."/>
            <person name="Stott M."/>
            <person name="Henrissat B."/>
            <person name="Polikarpov I."/>
            <person name="Sparling R."/>
            <person name="Levin D.B."/>
        </authorList>
    </citation>
    <scope>NUCLEOTIDE SEQUENCE [LARGE SCALE GENOMIC DNA]</scope>
    <source>
        <strain evidence="1 2">T81</strain>
    </source>
</reference>
<organism evidence="1 2">
    <name type="scientific">Thermogemmatispora tikiterensis</name>
    <dbReference type="NCBI Taxonomy" id="1825093"/>
    <lineage>
        <taxon>Bacteria</taxon>
        <taxon>Bacillati</taxon>
        <taxon>Chloroflexota</taxon>
        <taxon>Ktedonobacteria</taxon>
        <taxon>Thermogemmatisporales</taxon>
        <taxon>Thermogemmatisporaceae</taxon>
        <taxon>Thermogemmatispora</taxon>
    </lineage>
</organism>
<dbReference type="SUPFAM" id="SSF53850">
    <property type="entry name" value="Periplasmic binding protein-like II"/>
    <property type="match status" value="1"/>
</dbReference>
<keyword evidence="2" id="KW-1185">Reference proteome</keyword>
<comment type="caution">
    <text evidence="1">The sequence shown here is derived from an EMBL/GenBank/DDBJ whole genome shotgun (WGS) entry which is preliminary data.</text>
</comment>
<dbReference type="PANTHER" id="PTHR43649:SF14">
    <property type="entry name" value="BLR3389 PROTEIN"/>
    <property type="match status" value="1"/>
</dbReference>
<evidence type="ECO:0008006" key="3">
    <source>
        <dbReference type="Google" id="ProtNLM"/>
    </source>
</evidence>
<name>A0A328VC75_9CHLR</name>
<gene>
    <name evidence="1" type="ORF">A4R35_02615</name>
</gene>
<dbReference type="Proteomes" id="UP000248706">
    <property type="component" value="Unassembled WGS sequence"/>
</dbReference>